<sequence length="238" mass="25708">MSVIATVAIPASEFPLGSLLEPVPDATVTVETTVPTSDGVVPYLWVPDEAADEILAALEASTDVDDATPIDEVDDSVLVKIEWDQRVNGVLAAIRESDAIVTSAVGTASRWTLRLRFPAYEDLSQFYTDCVDGDVSLELVQLHEAVDPDSEFRFGLTRAQRELVIAAYEAGYFEVPRKTTLVELAEQLEISDSAVSQRLRRGLAALINATLLVDSQRADGTGRTAVGTDAQPRSDRDG</sequence>
<evidence type="ECO:0000256" key="2">
    <source>
        <dbReference type="ARBA" id="ARBA00023163"/>
    </source>
</evidence>
<dbReference type="InterPro" id="IPR036388">
    <property type="entry name" value="WH-like_DNA-bd_sf"/>
</dbReference>
<dbReference type="Proteomes" id="UP000199161">
    <property type="component" value="Unassembled WGS sequence"/>
</dbReference>
<gene>
    <name evidence="5" type="ORF">SAMN05444422_107232</name>
</gene>
<organism evidence="5 6">
    <name type="scientific">Natronobacterium haloterrestre</name>
    <name type="common">Halobiforma haloterrestris</name>
    <dbReference type="NCBI Taxonomy" id="148448"/>
    <lineage>
        <taxon>Archaea</taxon>
        <taxon>Methanobacteriati</taxon>
        <taxon>Methanobacteriota</taxon>
        <taxon>Stenosarchaea group</taxon>
        <taxon>Halobacteria</taxon>
        <taxon>Halobacteriales</taxon>
        <taxon>Natrialbaceae</taxon>
        <taxon>Natronobacterium</taxon>
    </lineage>
</organism>
<keyword evidence="6" id="KW-1185">Reference proteome</keyword>
<feature type="domain" description="Bacterioopsin transcriptional activator GAF and HTH associated" evidence="4">
    <location>
        <begin position="23"/>
        <end position="149"/>
    </location>
</feature>
<feature type="domain" description="HTH bat-type" evidence="3">
    <location>
        <begin position="156"/>
        <end position="204"/>
    </location>
</feature>
<keyword evidence="1" id="KW-0805">Transcription regulation</keyword>
<evidence type="ECO:0000259" key="3">
    <source>
        <dbReference type="Pfam" id="PF04967"/>
    </source>
</evidence>
<keyword evidence="2" id="KW-0804">Transcription</keyword>
<evidence type="ECO:0000256" key="1">
    <source>
        <dbReference type="ARBA" id="ARBA00023015"/>
    </source>
</evidence>
<dbReference type="RefSeq" id="WP_089788814.1">
    <property type="nucleotide sequence ID" value="NZ_FOKW01000007.1"/>
</dbReference>
<dbReference type="PANTHER" id="PTHR34236">
    <property type="entry name" value="DIMETHYL SULFOXIDE REDUCTASE TRANSCRIPTIONAL ACTIVATOR"/>
    <property type="match status" value="1"/>
</dbReference>
<dbReference type="Gene3D" id="1.10.10.10">
    <property type="entry name" value="Winged helix-like DNA-binding domain superfamily/Winged helix DNA-binding domain"/>
    <property type="match status" value="1"/>
</dbReference>
<dbReference type="Pfam" id="PF15915">
    <property type="entry name" value="BAT"/>
    <property type="match status" value="1"/>
</dbReference>
<dbReference type="OrthoDB" id="156233at2157"/>
<dbReference type="InterPro" id="IPR007050">
    <property type="entry name" value="HTH_bacterioopsin"/>
</dbReference>
<name>A0A1I1IMC1_NATHA</name>
<evidence type="ECO:0000313" key="6">
    <source>
        <dbReference type="Proteomes" id="UP000199161"/>
    </source>
</evidence>
<evidence type="ECO:0000313" key="5">
    <source>
        <dbReference type="EMBL" id="SFC36872.1"/>
    </source>
</evidence>
<dbReference type="EMBL" id="FOKW01000007">
    <property type="protein sequence ID" value="SFC36872.1"/>
    <property type="molecule type" value="Genomic_DNA"/>
</dbReference>
<dbReference type="InterPro" id="IPR031803">
    <property type="entry name" value="BAT_GAF/HTH-assoc"/>
</dbReference>
<dbReference type="Pfam" id="PF04967">
    <property type="entry name" value="HTH_10"/>
    <property type="match status" value="1"/>
</dbReference>
<dbReference type="SUPFAM" id="SSF88659">
    <property type="entry name" value="Sigma3 and sigma4 domains of RNA polymerase sigma factors"/>
    <property type="match status" value="1"/>
</dbReference>
<dbReference type="InterPro" id="IPR013324">
    <property type="entry name" value="RNA_pol_sigma_r3/r4-like"/>
</dbReference>
<protein>
    <submittedName>
        <fullName evidence="5">Predicted DNA binding protein, contains HTH domain</fullName>
    </submittedName>
</protein>
<dbReference type="AlphaFoldDB" id="A0A1I1IMC1"/>
<accession>A0A1I1IMC1</accession>
<proteinExistence type="predicted"/>
<reference evidence="6" key="1">
    <citation type="submission" date="2016-10" db="EMBL/GenBank/DDBJ databases">
        <authorList>
            <person name="Varghese N."/>
            <person name="Submissions S."/>
        </authorList>
    </citation>
    <scope>NUCLEOTIDE SEQUENCE [LARGE SCALE GENOMIC DNA]</scope>
    <source>
        <strain evidence="6">DSM 13078</strain>
    </source>
</reference>
<evidence type="ECO:0000259" key="4">
    <source>
        <dbReference type="Pfam" id="PF15915"/>
    </source>
</evidence>
<dbReference type="PANTHER" id="PTHR34236:SF1">
    <property type="entry name" value="DIMETHYL SULFOXIDE REDUCTASE TRANSCRIPTIONAL ACTIVATOR"/>
    <property type="match status" value="1"/>
</dbReference>